<comment type="caution">
    <text evidence="3">The sequence shown here is derived from an EMBL/GenBank/DDBJ whole genome shotgun (WGS) entry which is preliminary data.</text>
</comment>
<feature type="region of interest" description="Disordered" evidence="2">
    <location>
        <begin position="149"/>
        <end position="181"/>
    </location>
</feature>
<proteinExistence type="predicted"/>
<evidence type="ECO:0000256" key="2">
    <source>
        <dbReference type="SAM" id="MobiDB-lite"/>
    </source>
</evidence>
<keyword evidence="1" id="KW-0175">Coiled coil</keyword>
<evidence type="ECO:0000256" key="1">
    <source>
        <dbReference type="SAM" id="Coils"/>
    </source>
</evidence>
<feature type="region of interest" description="Disordered" evidence="2">
    <location>
        <begin position="213"/>
        <end position="235"/>
    </location>
</feature>
<gene>
    <name evidence="3" type="ORF">Tci_049454</name>
</gene>
<sequence length="235" mass="26343">MGFQSVEERLEFFKKNKFIHLEDIKVLKVEIQMKEIAIKELRRKLEIAQKEKDRIQLAVDKVENASKGLNKLIECQIVDYCKKGLGYENYNAVPPPYIGNFMPPIPDLSYTGLDEFASKPVAENVKAKSSQGEANAVRKNNDAPIIEEWVSDDEEDNVTQPKIQKKTVRPTSPGNTFSDPSKDLSNYLLASLAISPFHDDPYMKVMQAYNATSNESPIPPQAPIAPPTISPSSSM</sequence>
<reference evidence="3" key="1">
    <citation type="journal article" date="2019" name="Sci. Rep.">
        <title>Draft genome of Tanacetum cinerariifolium, the natural source of mosquito coil.</title>
        <authorList>
            <person name="Yamashiro T."/>
            <person name="Shiraishi A."/>
            <person name="Satake H."/>
            <person name="Nakayama K."/>
        </authorList>
    </citation>
    <scope>NUCLEOTIDE SEQUENCE</scope>
</reference>
<accession>A0A6L2MU16</accession>
<evidence type="ECO:0000313" key="3">
    <source>
        <dbReference type="EMBL" id="GEU77476.1"/>
    </source>
</evidence>
<feature type="compositionally biased region" description="Pro residues" evidence="2">
    <location>
        <begin position="217"/>
        <end position="229"/>
    </location>
</feature>
<protein>
    <submittedName>
        <fullName evidence="3">Uncharacterized protein</fullName>
    </submittedName>
</protein>
<name>A0A6L2MU16_TANCI</name>
<dbReference type="EMBL" id="BKCJ010007481">
    <property type="protein sequence ID" value="GEU77476.1"/>
    <property type="molecule type" value="Genomic_DNA"/>
</dbReference>
<organism evidence="3">
    <name type="scientific">Tanacetum cinerariifolium</name>
    <name type="common">Dalmatian daisy</name>
    <name type="synonym">Chrysanthemum cinerariifolium</name>
    <dbReference type="NCBI Taxonomy" id="118510"/>
    <lineage>
        <taxon>Eukaryota</taxon>
        <taxon>Viridiplantae</taxon>
        <taxon>Streptophyta</taxon>
        <taxon>Embryophyta</taxon>
        <taxon>Tracheophyta</taxon>
        <taxon>Spermatophyta</taxon>
        <taxon>Magnoliopsida</taxon>
        <taxon>eudicotyledons</taxon>
        <taxon>Gunneridae</taxon>
        <taxon>Pentapetalae</taxon>
        <taxon>asterids</taxon>
        <taxon>campanulids</taxon>
        <taxon>Asterales</taxon>
        <taxon>Asteraceae</taxon>
        <taxon>Asteroideae</taxon>
        <taxon>Anthemideae</taxon>
        <taxon>Anthemidinae</taxon>
        <taxon>Tanacetum</taxon>
    </lineage>
</organism>
<feature type="coiled-coil region" evidence="1">
    <location>
        <begin position="24"/>
        <end position="65"/>
    </location>
</feature>
<feature type="compositionally biased region" description="Polar residues" evidence="2">
    <location>
        <begin position="169"/>
        <end position="179"/>
    </location>
</feature>
<dbReference type="AlphaFoldDB" id="A0A6L2MU16"/>